<evidence type="ECO:0000313" key="2">
    <source>
        <dbReference type="EMBL" id="MFC0547676.1"/>
    </source>
</evidence>
<reference evidence="2 3" key="1">
    <citation type="submission" date="2024-09" db="EMBL/GenBank/DDBJ databases">
        <authorList>
            <person name="Sun Q."/>
            <person name="Mori K."/>
        </authorList>
    </citation>
    <scope>NUCLEOTIDE SEQUENCE [LARGE SCALE GENOMIC DNA]</scope>
    <source>
        <strain evidence="2 3">TBRC 1432</strain>
    </source>
</reference>
<feature type="region of interest" description="Disordered" evidence="1">
    <location>
        <begin position="119"/>
        <end position="147"/>
    </location>
</feature>
<dbReference type="SUPFAM" id="SSF53756">
    <property type="entry name" value="UDP-Glycosyltransferase/glycogen phosphorylase"/>
    <property type="match status" value="1"/>
</dbReference>
<proteinExistence type="predicted"/>
<keyword evidence="3" id="KW-1185">Reference proteome</keyword>
<evidence type="ECO:0000256" key="1">
    <source>
        <dbReference type="SAM" id="MobiDB-lite"/>
    </source>
</evidence>
<comment type="caution">
    <text evidence="2">The sequence shown here is derived from an EMBL/GenBank/DDBJ whole genome shotgun (WGS) entry which is preliminary data.</text>
</comment>
<dbReference type="InterPro" id="IPR043148">
    <property type="entry name" value="TagF_C"/>
</dbReference>
<evidence type="ECO:0000313" key="3">
    <source>
        <dbReference type="Proteomes" id="UP001589810"/>
    </source>
</evidence>
<name>A0ABV6N6P1_9PSEU</name>
<accession>A0ABV6N6P1</accession>
<dbReference type="Proteomes" id="UP001589810">
    <property type="component" value="Unassembled WGS sequence"/>
</dbReference>
<sequence>MHHQPPSRLSIGRLSTVGYSRSVLFVVNTVASANRLLDIVPLFEMDFRVQLVFTTPPNSTVTDGVAEVFAALDVVAISWDEAVSRDFDLAITANHRGDLHELRAPVVIVSHGVGYSKKAAQSPEPRAQSPEPRAQSPEPRAQSPEYGLSPDWLLHNGKLVADTLVFSHEEQVARLAAAVPEALPAAAVAGDPCFDRILASTGRRPIYRAALGCDDDTTLIVASSTWRKGSAFGSWPTFLRQLLTELPPYHRVAAVLHPHVWHGHSPHQVNSWLADCVRAGLILIPPLEGWRAALIAADIVVGDHGAVTCYAAALDKPVVLAAFDEHEIVAGTAVSTMGTLAGRLDRDAPLLPQLARANTHWPGVRGLVSSRPGEAASLLRSLFYQRLELSEPDSGIVEPPLSATGLHPGTGVQAFTVTAEILDSIVHLTRRRTDVRPIPAGPSHLVVHADHPIREYRTNADILFTDHAGPALFAQAPGCRLLVDTTTGTATFRGRERPIRLHGCDPLIAASALFTVLDDHPAELRIIADGRPYSCTLSS</sequence>
<gene>
    <name evidence="2" type="ORF">ACFFH7_39635</name>
</gene>
<dbReference type="Gene3D" id="3.40.50.12580">
    <property type="match status" value="1"/>
</dbReference>
<dbReference type="RefSeq" id="WP_379794547.1">
    <property type="nucleotide sequence ID" value="NZ_JBHLUD010000014.1"/>
</dbReference>
<dbReference type="EMBL" id="JBHLUD010000014">
    <property type="protein sequence ID" value="MFC0547676.1"/>
    <property type="molecule type" value="Genomic_DNA"/>
</dbReference>
<organism evidence="2 3">
    <name type="scientific">Kutzneria chonburiensis</name>
    <dbReference type="NCBI Taxonomy" id="1483604"/>
    <lineage>
        <taxon>Bacteria</taxon>
        <taxon>Bacillati</taxon>
        <taxon>Actinomycetota</taxon>
        <taxon>Actinomycetes</taxon>
        <taxon>Pseudonocardiales</taxon>
        <taxon>Pseudonocardiaceae</taxon>
        <taxon>Kutzneria</taxon>
    </lineage>
</organism>
<protein>
    <submittedName>
        <fullName evidence="2">Uncharacterized protein</fullName>
    </submittedName>
</protein>